<evidence type="ECO:0000256" key="4">
    <source>
        <dbReference type="ARBA" id="ARBA00016274"/>
    </source>
</evidence>
<evidence type="ECO:0000313" key="9">
    <source>
        <dbReference type="Proteomes" id="UP000539175"/>
    </source>
</evidence>
<proteinExistence type="inferred from homology"/>
<evidence type="ECO:0000256" key="1">
    <source>
        <dbReference type="ARBA" id="ARBA00002247"/>
    </source>
</evidence>
<dbReference type="InterPro" id="IPR004893">
    <property type="entry name" value="NifW"/>
</dbReference>
<evidence type="ECO:0000256" key="6">
    <source>
        <dbReference type="HAMAP-Rule" id="MF_00529"/>
    </source>
</evidence>
<gene>
    <name evidence="6" type="primary">nifW</name>
    <name evidence="8" type="ORF">FHS74_005070</name>
</gene>
<reference evidence="8 9" key="1">
    <citation type="submission" date="2020-08" db="EMBL/GenBank/DDBJ databases">
        <title>Genomic Encyclopedia of Type Strains, Phase IV (KMG-IV): sequencing the most valuable type-strain genomes for metagenomic binning, comparative biology and taxonomic classification.</title>
        <authorList>
            <person name="Goeker M."/>
        </authorList>
    </citation>
    <scope>NUCLEOTIDE SEQUENCE [LARGE SCALE GENOMIC DNA]</scope>
    <source>
        <strain evidence="8 9">DSM 22198</strain>
    </source>
</reference>
<keyword evidence="9" id="KW-1185">Reference proteome</keyword>
<comment type="subunit">
    <text evidence="3 6">Homotrimer; associates with NifD.</text>
</comment>
<evidence type="ECO:0000256" key="7">
    <source>
        <dbReference type="SAM" id="MobiDB-lite"/>
    </source>
</evidence>
<sequence>MGVLADLGRLSAAEEFFDFLAVPYEASVVRVARLHILRRMGQYLRGSEAEGAFDGLDDAAIRDLCRAHLEQAYQDFVASSPIAERLFKVHQDAVAPKAPPAKPFVPLASLGPAKPSVG</sequence>
<comment type="caution">
    <text evidence="8">The sequence shown here is derived from an EMBL/GenBank/DDBJ whole genome shotgun (WGS) entry which is preliminary data.</text>
</comment>
<dbReference type="HAMAP" id="MF_00529">
    <property type="entry name" value="NifW"/>
    <property type="match status" value="1"/>
</dbReference>
<evidence type="ECO:0000313" key="8">
    <source>
        <dbReference type="EMBL" id="MBB6254481.1"/>
    </source>
</evidence>
<dbReference type="Proteomes" id="UP000539175">
    <property type="component" value="Unassembled WGS sequence"/>
</dbReference>
<evidence type="ECO:0000256" key="5">
    <source>
        <dbReference type="ARBA" id="ARBA00023231"/>
    </source>
</evidence>
<dbReference type="AlphaFoldDB" id="A0A7X0B4V9"/>
<evidence type="ECO:0000256" key="3">
    <source>
        <dbReference type="ARBA" id="ARBA00011284"/>
    </source>
</evidence>
<dbReference type="PIRSF" id="PIRSF005790">
    <property type="entry name" value="NifW"/>
    <property type="match status" value="1"/>
</dbReference>
<comment type="function">
    <text evidence="1 6">May protect the nitrogenase Fe-Mo protein from oxidative damage.</text>
</comment>
<dbReference type="EMBL" id="JACIIZ010000017">
    <property type="protein sequence ID" value="MBB6254481.1"/>
    <property type="molecule type" value="Genomic_DNA"/>
</dbReference>
<name>A0A7X0B4V9_9PROT</name>
<evidence type="ECO:0000256" key="2">
    <source>
        <dbReference type="ARBA" id="ARBA00008351"/>
    </source>
</evidence>
<dbReference type="RefSeq" id="WP_184806925.1">
    <property type="nucleotide sequence ID" value="NZ_JACIIZ010000017.1"/>
</dbReference>
<dbReference type="NCBIfam" id="NF002009">
    <property type="entry name" value="PRK00810.1"/>
    <property type="match status" value="1"/>
</dbReference>
<dbReference type="Pfam" id="PF03206">
    <property type="entry name" value="NifW"/>
    <property type="match status" value="1"/>
</dbReference>
<keyword evidence="5 6" id="KW-0535">Nitrogen fixation</keyword>
<dbReference type="GO" id="GO:0009399">
    <property type="term" value="P:nitrogen fixation"/>
    <property type="evidence" value="ECO:0007669"/>
    <property type="project" value="UniProtKB-UniRule"/>
</dbReference>
<comment type="similarity">
    <text evidence="2 6">Belongs to the NifW family.</text>
</comment>
<organism evidence="8 9">
    <name type="scientific">Nitrospirillum iridis</name>
    <dbReference type="NCBI Taxonomy" id="765888"/>
    <lineage>
        <taxon>Bacteria</taxon>
        <taxon>Pseudomonadati</taxon>
        <taxon>Pseudomonadota</taxon>
        <taxon>Alphaproteobacteria</taxon>
        <taxon>Rhodospirillales</taxon>
        <taxon>Azospirillaceae</taxon>
        <taxon>Nitrospirillum</taxon>
    </lineage>
</organism>
<protein>
    <recommendedName>
        <fullName evidence="4 6">Nitrogenase-stabilizing/protective protein NifW</fullName>
    </recommendedName>
</protein>
<accession>A0A7X0B4V9</accession>
<feature type="region of interest" description="Disordered" evidence="7">
    <location>
        <begin position="96"/>
        <end position="118"/>
    </location>
</feature>